<dbReference type="InterPro" id="IPR006073">
    <property type="entry name" value="GTP-bd"/>
</dbReference>
<feature type="binding site" evidence="10">
    <location>
        <begin position="227"/>
        <end position="232"/>
    </location>
    <ligand>
        <name>GTP</name>
        <dbReference type="ChEBI" id="CHEBI:37565"/>
    </ligand>
</feature>
<evidence type="ECO:0000256" key="7">
    <source>
        <dbReference type="ARBA" id="ARBA00022842"/>
    </source>
</evidence>
<dbReference type="GO" id="GO:0003924">
    <property type="term" value="F:GTPase activity"/>
    <property type="evidence" value="ECO:0007669"/>
    <property type="project" value="UniProtKB-UniRule"/>
</dbReference>
<keyword evidence="7 10" id="KW-0460">Magnesium</keyword>
<sequence>MDDCIAAISSATGEAGIGIVRMTGEGCVDVLDSVFKRANENADLINRKMTYGHIVDDNEIVDEVLVCYMKAPHTYTREDVVEIYTHGGVVAVRKVLEVLLNNGARLAEAGEFTKRAFLNGRIDLSQAEAIIDMIKAKTDKAYSVSMKQLEGSVNRNIKQLRDKLLDMLSHVEYSINFTEDMQDELDNTPVLNEGKEVLIKLKKLSESANRGRIIRDGINTTIIGKPNVGKSSLLNALLKENRAIVTDIPGTTRDVIEEYIDLDGISLKINDTAGIRDTEDIVEKIGVEKSVSFISDSDLIIAIFDSSREFDDEDRKILDLIRDKKSIVLLNKIDLDGEFDVDENLEGIEVIHTSIKNNEGIEDLENKIIEMFNDGYIEANNDNIITNIRHRDIINKAIKSLESSLHDMEAGVPIDCFEVDLRNAWEILGEITGETVDDDVLNKIFSDFCIGK</sequence>
<evidence type="ECO:0000256" key="5">
    <source>
        <dbReference type="ARBA" id="ARBA00022741"/>
    </source>
</evidence>
<reference evidence="14" key="1">
    <citation type="submission" date="2017-04" db="EMBL/GenBank/DDBJ databases">
        <title>Finegoldia magna isolated from orthopedic joint implant-associated infections.</title>
        <authorList>
            <person name="Bjorklund S."/>
            <person name="Bruggemann H."/>
            <person name="Jensen A."/>
            <person name="Hellmark B."/>
            <person name="Soderquist B."/>
        </authorList>
    </citation>
    <scope>NUCLEOTIDE SEQUENCE [LARGE SCALE GENOMIC DNA]</scope>
    <source>
        <strain evidence="14">08T492</strain>
    </source>
</reference>
<feature type="binding site" evidence="10">
    <location>
        <position position="251"/>
    </location>
    <ligand>
        <name>K(+)</name>
        <dbReference type="ChEBI" id="CHEBI:29103"/>
    </ligand>
</feature>
<dbReference type="InterPro" id="IPR005225">
    <property type="entry name" value="Small_GTP-bd"/>
</dbReference>
<evidence type="ECO:0000256" key="8">
    <source>
        <dbReference type="ARBA" id="ARBA00022958"/>
    </source>
</evidence>
<dbReference type="FunFam" id="3.40.50.300:FF:000494">
    <property type="entry name" value="tRNA modification GTPase MnmE"/>
    <property type="match status" value="1"/>
</dbReference>
<dbReference type="CDD" id="cd04164">
    <property type="entry name" value="trmE"/>
    <property type="match status" value="1"/>
</dbReference>
<dbReference type="AlphaFoldDB" id="A0A233VWF4"/>
<dbReference type="NCBIfam" id="NF003661">
    <property type="entry name" value="PRK05291.1-3"/>
    <property type="match status" value="1"/>
</dbReference>
<dbReference type="InterPro" id="IPR004520">
    <property type="entry name" value="GTPase_MnmE"/>
</dbReference>
<feature type="binding site" evidence="10">
    <location>
        <position position="231"/>
    </location>
    <ligand>
        <name>Mg(2+)</name>
        <dbReference type="ChEBI" id="CHEBI:18420"/>
    </ligand>
</feature>
<evidence type="ECO:0000256" key="2">
    <source>
        <dbReference type="ARBA" id="ARBA00022490"/>
    </source>
</evidence>
<dbReference type="GO" id="GO:0042802">
    <property type="term" value="F:identical protein binding"/>
    <property type="evidence" value="ECO:0007669"/>
    <property type="project" value="UniProtKB-ARBA"/>
</dbReference>
<evidence type="ECO:0000313" key="14">
    <source>
        <dbReference type="Proteomes" id="UP000215361"/>
    </source>
</evidence>
<dbReference type="Gene3D" id="3.30.1360.120">
    <property type="entry name" value="Probable tRNA modification gtpase trme, domain 1"/>
    <property type="match status" value="1"/>
</dbReference>
<evidence type="ECO:0000256" key="4">
    <source>
        <dbReference type="ARBA" id="ARBA00022723"/>
    </source>
</evidence>
<feature type="domain" description="TrmE-type G" evidence="12">
    <location>
        <begin position="217"/>
        <end position="373"/>
    </location>
</feature>
<name>A0A233VWF4_FINMA</name>
<feature type="binding site" evidence="10">
    <location>
        <position position="248"/>
    </location>
    <ligand>
        <name>K(+)</name>
        <dbReference type="ChEBI" id="CHEBI:29103"/>
    </ligand>
</feature>
<evidence type="ECO:0000256" key="1">
    <source>
        <dbReference type="ARBA" id="ARBA00011043"/>
    </source>
</evidence>
<dbReference type="Gene3D" id="1.20.120.430">
    <property type="entry name" value="tRNA modification GTPase MnmE domain 2"/>
    <property type="match status" value="1"/>
</dbReference>
<feature type="binding site" evidence="10">
    <location>
        <position position="227"/>
    </location>
    <ligand>
        <name>K(+)</name>
        <dbReference type="ChEBI" id="CHEBI:29103"/>
    </ligand>
</feature>
<dbReference type="Gene3D" id="3.40.50.300">
    <property type="entry name" value="P-loop containing nucleotide triphosphate hydrolases"/>
    <property type="match status" value="1"/>
</dbReference>
<dbReference type="InterPro" id="IPR031168">
    <property type="entry name" value="G_TrmE"/>
</dbReference>
<comment type="function">
    <text evidence="10">Exhibits a very high intrinsic GTPase hydrolysis rate. Involved in the addition of a carboxymethylaminomethyl (cmnm) group at the wobble position (U34) of certain tRNAs, forming tRNA-cmnm(5)s(2)U34.</text>
</comment>
<evidence type="ECO:0000256" key="6">
    <source>
        <dbReference type="ARBA" id="ARBA00022801"/>
    </source>
</evidence>
<dbReference type="InterPro" id="IPR027266">
    <property type="entry name" value="TrmE/GcvT-like"/>
</dbReference>
<dbReference type="EMBL" id="NDYI01000024">
    <property type="protein sequence ID" value="OXZ36738.1"/>
    <property type="molecule type" value="Genomic_DNA"/>
</dbReference>
<feature type="binding site" evidence="10">
    <location>
        <position position="82"/>
    </location>
    <ligand>
        <name>(6S)-5-formyl-5,6,7,8-tetrahydrofolate</name>
        <dbReference type="ChEBI" id="CHEBI:57457"/>
    </ligand>
</feature>
<keyword evidence="8 10" id="KW-0630">Potassium</keyword>
<keyword evidence="3 10" id="KW-0819">tRNA processing</keyword>
<comment type="caution">
    <text evidence="13">The sequence shown here is derived from an EMBL/GenBank/DDBJ whole genome shotgun (WGS) entry which is preliminary data.</text>
</comment>
<comment type="subcellular location">
    <subcellularLocation>
        <location evidence="10">Cytoplasm</location>
    </subcellularLocation>
</comment>
<feature type="binding site" evidence="10">
    <location>
        <position position="246"/>
    </location>
    <ligand>
        <name>K(+)</name>
        <dbReference type="ChEBI" id="CHEBI:29103"/>
    </ligand>
</feature>
<gene>
    <name evidence="10" type="primary">mnmE</name>
    <name evidence="10" type="synonym">trmE</name>
    <name evidence="13" type="ORF">B9N56_08780</name>
</gene>
<dbReference type="InterPro" id="IPR025867">
    <property type="entry name" value="MnmE_helical"/>
</dbReference>
<evidence type="ECO:0000313" key="13">
    <source>
        <dbReference type="EMBL" id="OXZ36738.1"/>
    </source>
</evidence>
<dbReference type="PANTHER" id="PTHR42714:SF2">
    <property type="entry name" value="TRNA MODIFICATION GTPASE GTPBP3, MITOCHONDRIAL"/>
    <property type="match status" value="1"/>
</dbReference>
<dbReference type="PANTHER" id="PTHR42714">
    <property type="entry name" value="TRNA MODIFICATION GTPASE GTPBP3"/>
    <property type="match status" value="1"/>
</dbReference>
<evidence type="ECO:0000256" key="3">
    <source>
        <dbReference type="ARBA" id="ARBA00022694"/>
    </source>
</evidence>
<dbReference type="EC" id="3.6.-.-" evidence="10"/>
<dbReference type="InterPro" id="IPR027368">
    <property type="entry name" value="MnmE_dom2"/>
</dbReference>
<dbReference type="NCBIfam" id="TIGR00231">
    <property type="entry name" value="small_GTP"/>
    <property type="match status" value="1"/>
</dbReference>
<dbReference type="Proteomes" id="UP000215361">
    <property type="component" value="Unassembled WGS sequence"/>
</dbReference>
<evidence type="ECO:0000259" key="12">
    <source>
        <dbReference type="PROSITE" id="PS51709"/>
    </source>
</evidence>
<evidence type="ECO:0000256" key="9">
    <source>
        <dbReference type="ARBA" id="ARBA00023134"/>
    </source>
</evidence>
<proteinExistence type="inferred from homology"/>
<dbReference type="Pfam" id="PF01926">
    <property type="entry name" value="MMR_HSR1"/>
    <property type="match status" value="1"/>
</dbReference>
<dbReference type="GO" id="GO:0046872">
    <property type="term" value="F:metal ion binding"/>
    <property type="evidence" value="ECO:0007669"/>
    <property type="project" value="UniProtKB-KW"/>
</dbReference>
<dbReference type="NCBIfam" id="TIGR00450">
    <property type="entry name" value="mnmE_trmE_thdF"/>
    <property type="match status" value="1"/>
</dbReference>
<comment type="cofactor">
    <cofactor evidence="10">
        <name>K(+)</name>
        <dbReference type="ChEBI" id="CHEBI:29103"/>
    </cofactor>
    <text evidence="10">Binds 1 potassium ion per subunit.</text>
</comment>
<keyword evidence="2 10" id="KW-0963">Cytoplasm</keyword>
<feature type="binding site" evidence="10">
    <location>
        <position position="252"/>
    </location>
    <ligand>
        <name>Mg(2+)</name>
        <dbReference type="ChEBI" id="CHEBI:18420"/>
    </ligand>
</feature>
<feature type="binding site" evidence="10">
    <location>
        <begin position="271"/>
        <end position="274"/>
    </location>
    <ligand>
        <name>GTP</name>
        <dbReference type="ChEBI" id="CHEBI:37565"/>
    </ligand>
</feature>
<protein>
    <recommendedName>
        <fullName evidence="10">tRNA modification GTPase MnmE</fullName>
        <ecNumber evidence="10">3.6.-.-</ecNumber>
    </recommendedName>
</protein>
<keyword evidence="9 10" id="KW-0342">GTP-binding</keyword>
<dbReference type="CDD" id="cd14858">
    <property type="entry name" value="TrmE_N"/>
    <property type="match status" value="1"/>
</dbReference>
<dbReference type="GO" id="GO:0005525">
    <property type="term" value="F:GTP binding"/>
    <property type="evidence" value="ECO:0007669"/>
    <property type="project" value="UniProtKB-UniRule"/>
</dbReference>
<feature type="binding site" evidence="10">
    <location>
        <position position="452"/>
    </location>
    <ligand>
        <name>(6S)-5-formyl-5,6,7,8-tetrahydrofolate</name>
        <dbReference type="ChEBI" id="CHEBI:57457"/>
    </ligand>
</feature>
<accession>A0A233VWF4</accession>
<keyword evidence="6 10" id="KW-0378">Hydrolase</keyword>
<dbReference type="GO" id="GO:0005829">
    <property type="term" value="C:cytosol"/>
    <property type="evidence" value="ECO:0007669"/>
    <property type="project" value="TreeGrafter"/>
</dbReference>
<dbReference type="InterPro" id="IPR018948">
    <property type="entry name" value="GTP-bd_TrmE_N"/>
</dbReference>
<dbReference type="GO" id="GO:0002098">
    <property type="term" value="P:tRNA wobble uridine modification"/>
    <property type="evidence" value="ECO:0007669"/>
    <property type="project" value="TreeGrafter"/>
</dbReference>
<dbReference type="FunFam" id="3.30.1360.120:FF:000003">
    <property type="entry name" value="tRNA modification GTPase MnmE"/>
    <property type="match status" value="1"/>
</dbReference>
<feature type="binding site" evidence="10">
    <location>
        <position position="21"/>
    </location>
    <ligand>
        <name>(6S)-5-formyl-5,6,7,8-tetrahydrofolate</name>
        <dbReference type="ChEBI" id="CHEBI:57457"/>
    </ligand>
</feature>
<dbReference type="HAMAP" id="MF_00379">
    <property type="entry name" value="GTPase_MnmE"/>
    <property type="match status" value="1"/>
</dbReference>
<comment type="similarity">
    <text evidence="1 10 11">Belongs to the TRAFAC class TrmE-Era-EngA-EngB-Septin-like GTPase superfamily. TrmE GTPase family.</text>
</comment>
<feature type="binding site" evidence="10">
    <location>
        <begin position="246"/>
        <end position="252"/>
    </location>
    <ligand>
        <name>GTP</name>
        <dbReference type="ChEBI" id="CHEBI:37565"/>
    </ligand>
</feature>
<keyword evidence="4 10" id="KW-0479">Metal-binding</keyword>
<dbReference type="Pfam" id="PF12631">
    <property type="entry name" value="MnmE_helical"/>
    <property type="match status" value="1"/>
</dbReference>
<dbReference type="InterPro" id="IPR027417">
    <property type="entry name" value="P-loop_NTPase"/>
</dbReference>
<dbReference type="GO" id="GO:0030488">
    <property type="term" value="P:tRNA methylation"/>
    <property type="evidence" value="ECO:0007669"/>
    <property type="project" value="TreeGrafter"/>
</dbReference>
<organism evidence="13 14">
    <name type="scientific">Finegoldia magna</name>
    <name type="common">Peptostreptococcus magnus</name>
    <dbReference type="NCBI Taxonomy" id="1260"/>
    <lineage>
        <taxon>Bacteria</taxon>
        <taxon>Bacillati</taxon>
        <taxon>Bacillota</taxon>
        <taxon>Tissierellia</taxon>
        <taxon>Tissierellales</taxon>
        <taxon>Peptoniphilaceae</taxon>
        <taxon>Finegoldia</taxon>
    </lineage>
</organism>
<dbReference type="PROSITE" id="PS51709">
    <property type="entry name" value="G_TRME"/>
    <property type="match status" value="1"/>
</dbReference>
<dbReference type="Pfam" id="PF10396">
    <property type="entry name" value="TrmE_N"/>
    <property type="match status" value="1"/>
</dbReference>
<keyword evidence="5 10" id="KW-0547">Nucleotide-binding</keyword>
<comment type="subunit">
    <text evidence="10">Homodimer. Heterotetramer of two MnmE and two MnmG subunits.</text>
</comment>
<dbReference type="SUPFAM" id="SSF52540">
    <property type="entry name" value="P-loop containing nucleoside triphosphate hydrolases"/>
    <property type="match status" value="1"/>
</dbReference>
<dbReference type="RefSeq" id="WP_094203093.1">
    <property type="nucleotide sequence ID" value="NZ_NDYI01000024.1"/>
</dbReference>
<evidence type="ECO:0000256" key="11">
    <source>
        <dbReference type="RuleBase" id="RU003313"/>
    </source>
</evidence>
<evidence type="ECO:0000256" key="10">
    <source>
        <dbReference type="HAMAP-Rule" id="MF_00379"/>
    </source>
</evidence>
<feature type="binding site" evidence="10">
    <location>
        <position position="121"/>
    </location>
    <ligand>
        <name>(6S)-5-formyl-5,6,7,8-tetrahydrofolate</name>
        <dbReference type="ChEBI" id="CHEBI:57457"/>
    </ligand>
</feature>
<comment type="caution">
    <text evidence="10">Lacks conserved residue(s) required for the propagation of feature annotation.</text>
</comment>